<dbReference type="EMBL" id="FQNC01000118">
    <property type="protein sequence ID" value="SGZ32325.1"/>
    <property type="molecule type" value="Genomic_DNA"/>
</dbReference>
<accession>A0A2X0MU45</accession>
<evidence type="ECO:0000313" key="1">
    <source>
        <dbReference type="EMBL" id="SGZ32325.1"/>
    </source>
</evidence>
<dbReference type="Proteomes" id="UP000249464">
    <property type="component" value="Unassembled WGS sequence"/>
</dbReference>
<organism evidence="1 2">
    <name type="scientific">Microbotryum silenes-dioicae</name>
    <dbReference type="NCBI Taxonomy" id="796604"/>
    <lineage>
        <taxon>Eukaryota</taxon>
        <taxon>Fungi</taxon>
        <taxon>Dikarya</taxon>
        <taxon>Basidiomycota</taxon>
        <taxon>Pucciniomycotina</taxon>
        <taxon>Microbotryomycetes</taxon>
        <taxon>Microbotryales</taxon>
        <taxon>Microbotryaceae</taxon>
        <taxon>Microbotryum</taxon>
    </lineage>
</organism>
<evidence type="ECO:0000313" key="2">
    <source>
        <dbReference type="Proteomes" id="UP000249464"/>
    </source>
</evidence>
<proteinExistence type="predicted"/>
<keyword evidence="2" id="KW-1185">Reference proteome</keyword>
<reference evidence="1 2" key="1">
    <citation type="submission" date="2016-11" db="EMBL/GenBank/DDBJ databases">
        <authorList>
            <person name="Jaros S."/>
            <person name="Januszkiewicz K."/>
            <person name="Wedrychowicz H."/>
        </authorList>
    </citation>
    <scope>NUCLEOTIDE SEQUENCE [LARGE SCALE GENOMIC DNA]</scope>
</reference>
<dbReference type="AlphaFoldDB" id="A0A2X0MU45"/>
<gene>
    <name evidence="1" type="primary">BQ5605_C040g11855</name>
    <name evidence="1" type="ORF">BQ5605_C040G11855</name>
</gene>
<sequence>MYQHTVVSAAPACGHVPLRSHVQALWRIYVFFVPVERSYSVPIIFLHFFVDVKQCLHLYCI</sequence>
<name>A0A2X0MU45_9BASI</name>
<protein>
    <submittedName>
        <fullName evidence="1">BQ5605_C040g11855 protein</fullName>
    </submittedName>
</protein>